<dbReference type="EMBL" id="PKKI01000048">
    <property type="protein sequence ID" value="PLK19494.1"/>
    <property type="molecule type" value="Genomic_DNA"/>
</dbReference>
<dbReference type="EMBL" id="AOIC01000092">
    <property type="protein sequence ID" value="ELY66131.1"/>
    <property type="molecule type" value="Genomic_DNA"/>
</dbReference>
<feature type="compositionally biased region" description="Basic and acidic residues" evidence="1">
    <location>
        <begin position="54"/>
        <end position="68"/>
    </location>
</feature>
<feature type="region of interest" description="Disordered" evidence="1">
    <location>
        <begin position="1"/>
        <end position="68"/>
    </location>
</feature>
<accession>L9XXH5</accession>
<evidence type="ECO:0000313" key="3">
    <source>
        <dbReference type="EMBL" id="PLK19494.1"/>
    </source>
</evidence>
<dbReference type="AlphaFoldDB" id="L9XXH5"/>
<dbReference type="Proteomes" id="UP000011613">
    <property type="component" value="Unassembled WGS sequence"/>
</dbReference>
<evidence type="ECO:0000256" key="1">
    <source>
        <dbReference type="SAM" id="MobiDB-lite"/>
    </source>
</evidence>
<protein>
    <submittedName>
        <fullName evidence="2">Uncharacterized protein</fullName>
    </submittedName>
</protein>
<sequence>MYSSVRGGRRFSHHAEPTRANLSPTGTDTEFDGLVPLLSTRPYARVPMTTSERGASERAHPEHSNRPV</sequence>
<proteinExistence type="predicted"/>
<evidence type="ECO:0000313" key="4">
    <source>
        <dbReference type="Proteomes" id="UP000011613"/>
    </source>
</evidence>
<comment type="caution">
    <text evidence="2">The sequence shown here is derived from an EMBL/GenBank/DDBJ whole genome shotgun (WGS) entry which is preliminary data.</text>
</comment>
<dbReference type="Proteomes" id="UP000234484">
    <property type="component" value="Unassembled WGS sequence"/>
</dbReference>
<name>L9XXH5_NATGS</name>
<reference evidence="3 5" key="2">
    <citation type="submission" date="2017-12" db="EMBL/GenBank/DDBJ databases">
        <title>The characterization of oligonucleotides binding to NgAgo.</title>
        <authorList>
            <person name="Jiang L."/>
            <person name="He B."/>
            <person name="Kang J."/>
            <person name="Yu M."/>
            <person name="Li N."/>
            <person name="Fang Y."/>
            <person name="Tang Z."/>
            <person name="Wu P."/>
            <person name="Yao P."/>
            <person name="Huang J."/>
        </authorList>
    </citation>
    <scope>NUCLEOTIDE SEQUENCE [LARGE SCALE GENOMIC DNA]</scope>
    <source>
        <strain evidence="3 5">SP2</strain>
        <tissue evidence="3">Freeze-dried powder thallus</tissue>
    </source>
</reference>
<reference evidence="2 4" key="1">
    <citation type="journal article" date="2014" name="PLoS Genet.">
        <title>Phylogenetically driven sequencing of extremely halophilic archaea reveals strategies for static and dynamic osmo-response.</title>
        <authorList>
            <person name="Becker E.A."/>
            <person name="Seitzer P.M."/>
            <person name="Tritt A."/>
            <person name="Larsen D."/>
            <person name="Krusor M."/>
            <person name="Yao A.I."/>
            <person name="Wu D."/>
            <person name="Madern D."/>
            <person name="Eisen J.A."/>
            <person name="Darling A.E."/>
            <person name="Facciotti M.T."/>
        </authorList>
    </citation>
    <scope>NUCLEOTIDE SEQUENCE [LARGE SCALE GENOMIC DNA]</scope>
    <source>
        <strain evidence="2 4">SP2</strain>
    </source>
</reference>
<evidence type="ECO:0000313" key="2">
    <source>
        <dbReference type="EMBL" id="ELY66131.1"/>
    </source>
</evidence>
<gene>
    <name evidence="2" type="ORF">C490_13244</name>
    <name evidence="3" type="ORF">CYV19_14650</name>
</gene>
<organism evidence="2 4">
    <name type="scientific">Natronobacterium gregoryi (strain ATCC 43098 / DSM 3393 / CCM 3738 / CIP 104747 / IAM 13177 / JCM 8860 / NBRC 102187 / NCIMB 2189 / SP2)</name>
    <dbReference type="NCBI Taxonomy" id="797304"/>
    <lineage>
        <taxon>Archaea</taxon>
        <taxon>Methanobacteriati</taxon>
        <taxon>Methanobacteriota</taxon>
        <taxon>Stenosarchaea group</taxon>
        <taxon>Halobacteria</taxon>
        <taxon>Halobacteriales</taxon>
        <taxon>Natrialbaceae</taxon>
        <taxon>Natronobacterium</taxon>
    </lineage>
</organism>
<evidence type="ECO:0000313" key="5">
    <source>
        <dbReference type="Proteomes" id="UP000234484"/>
    </source>
</evidence>